<keyword evidence="3" id="KW-1185">Reference proteome</keyword>
<protein>
    <submittedName>
        <fullName evidence="2">DUF481 domain-containing protein</fullName>
    </submittedName>
</protein>
<dbReference type="Pfam" id="PF04338">
    <property type="entry name" value="DUF481"/>
    <property type="match status" value="1"/>
</dbReference>
<reference evidence="2 3" key="1">
    <citation type="submission" date="2023-12" db="EMBL/GenBank/DDBJ databases">
        <title>Marinobacter qingdaonensis sp. nov., isolated from the intertidal sediment of Qingdao, PR China.</title>
        <authorList>
            <person name="Li Y."/>
        </authorList>
    </citation>
    <scope>NUCLEOTIDE SEQUENCE [LARGE SCALE GENOMIC DNA]</scope>
    <source>
        <strain evidence="2 3">ASW11-75</strain>
    </source>
</reference>
<dbReference type="Proteomes" id="UP001305746">
    <property type="component" value="Unassembled WGS sequence"/>
</dbReference>
<evidence type="ECO:0000256" key="1">
    <source>
        <dbReference type="SAM" id="SignalP"/>
    </source>
</evidence>
<evidence type="ECO:0000313" key="2">
    <source>
        <dbReference type="EMBL" id="MEA1080981.1"/>
    </source>
</evidence>
<feature type="chain" id="PRO_5045961905" evidence="1">
    <location>
        <begin position="21"/>
        <end position="244"/>
    </location>
</feature>
<dbReference type="InterPro" id="IPR007433">
    <property type="entry name" value="DUF481"/>
</dbReference>
<name>A0ABU5NYT6_9GAMM</name>
<keyword evidence="1" id="KW-0732">Signal</keyword>
<evidence type="ECO:0000313" key="3">
    <source>
        <dbReference type="Proteomes" id="UP001305746"/>
    </source>
</evidence>
<organism evidence="2 3">
    <name type="scientific">Marinobacter qingdaonensis</name>
    <dbReference type="NCBI Taxonomy" id="3108486"/>
    <lineage>
        <taxon>Bacteria</taxon>
        <taxon>Pseudomonadati</taxon>
        <taxon>Pseudomonadota</taxon>
        <taxon>Gammaproteobacteria</taxon>
        <taxon>Pseudomonadales</taxon>
        <taxon>Marinobacteraceae</taxon>
        <taxon>Marinobacter</taxon>
    </lineage>
</organism>
<accession>A0ABU5NYT6</accession>
<proteinExistence type="predicted"/>
<dbReference type="EMBL" id="JAYDCJ010000003">
    <property type="protein sequence ID" value="MEA1080981.1"/>
    <property type="molecule type" value="Genomic_DNA"/>
</dbReference>
<gene>
    <name evidence="2" type="ORF">U5822_09880</name>
</gene>
<sequence length="244" mass="27413">MQLRNAVAVALIGVSPLAQASGEDDKVGAEFELGVLVTSGNTEETNFNSRFAITQESRRWRNTGELSARHTEAEDETTAEQYKAEGETNYKLDERQYWFLRGAWEDDRFSGYAFESSLTTGYGNRLWESGEKSFWSVSAGLGYRYNRFDEPDENGEEAEDSAIARFATQLDYAISDRALFRQKLSTEVGLEDNNTISESETALQANVVGNLSMKTAFRVKHVSDPPVTKERTDTETALTLLYTF</sequence>
<comment type="caution">
    <text evidence="2">The sequence shown here is derived from an EMBL/GenBank/DDBJ whole genome shotgun (WGS) entry which is preliminary data.</text>
</comment>
<feature type="signal peptide" evidence="1">
    <location>
        <begin position="1"/>
        <end position="20"/>
    </location>
</feature>
<dbReference type="RefSeq" id="WP_322855460.1">
    <property type="nucleotide sequence ID" value="NZ_JAYDCJ010000003.1"/>
</dbReference>